<dbReference type="Gene3D" id="3.90.550.10">
    <property type="entry name" value="Spore Coat Polysaccharide Biosynthesis Protein SpsA, Chain A"/>
    <property type="match status" value="1"/>
</dbReference>
<dbReference type="SUPFAM" id="SSF53448">
    <property type="entry name" value="Nucleotide-diphospho-sugar transferases"/>
    <property type="match status" value="1"/>
</dbReference>
<dbReference type="Proteomes" id="UP000676776">
    <property type="component" value="Unassembled WGS sequence"/>
</dbReference>
<dbReference type="InterPro" id="IPR001173">
    <property type="entry name" value="Glyco_trans_2-like"/>
</dbReference>
<dbReference type="RefSeq" id="WP_208154076.1">
    <property type="nucleotide sequence ID" value="NZ_JAGEVF010000005.1"/>
</dbReference>
<dbReference type="InterPro" id="IPR029044">
    <property type="entry name" value="Nucleotide-diphossugar_trans"/>
</dbReference>
<feature type="transmembrane region" description="Helical" evidence="1">
    <location>
        <begin position="237"/>
        <end position="261"/>
    </location>
</feature>
<keyword evidence="1" id="KW-0472">Membrane</keyword>
<evidence type="ECO:0000313" key="3">
    <source>
        <dbReference type="EMBL" id="MBO3116711.1"/>
    </source>
</evidence>
<feature type="transmembrane region" description="Helical" evidence="1">
    <location>
        <begin position="273"/>
        <end position="292"/>
    </location>
</feature>
<gene>
    <name evidence="3" type="ORF">J4050_08135</name>
</gene>
<proteinExistence type="predicted"/>
<name>A0ABS3T4A9_9FLAO</name>
<reference evidence="3 4" key="1">
    <citation type="submission" date="2021-03" db="EMBL/GenBank/DDBJ databases">
        <title>Winogradskyella sp. nov., isolated from costal sediment.</title>
        <authorList>
            <person name="Gao C."/>
        </authorList>
    </citation>
    <scope>NUCLEOTIDE SEQUENCE [LARGE SCALE GENOMIC DNA]</scope>
    <source>
        <strain evidence="3 4">DF17</strain>
    </source>
</reference>
<dbReference type="PANTHER" id="PTHR48090:SF7">
    <property type="entry name" value="RFBJ PROTEIN"/>
    <property type="match status" value="1"/>
</dbReference>
<keyword evidence="1" id="KW-1133">Transmembrane helix</keyword>
<dbReference type="CDD" id="cd04179">
    <property type="entry name" value="DPM_DPG-synthase_like"/>
    <property type="match status" value="1"/>
</dbReference>
<dbReference type="InterPro" id="IPR050256">
    <property type="entry name" value="Glycosyltransferase_2"/>
</dbReference>
<organism evidence="3 4">
    <name type="scientific">Winogradskyella pelagia</name>
    <dbReference type="NCBI Taxonomy" id="2819984"/>
    <lineage>
        <taxon>Bacteria</taxon>
        <taxon>Pseudomonadati</taxon>
        <taxon>Bacteroidota</taxon>
        <taxon>Flavobacteriia</taxon>
        <taxon>Flavobacteriales</taxon>
        <taxon>Flavobacteriaceae</taxon>
        <taxon>Winogradskyella</taxon>
    </lineage>
</organism>
<keyword evidence="1" id="KW-0812">Transmembrane</keyword>
<dbReference type="Pfam" id="PF00535">
    <property type="entry name" value="Glycos_transf_2"/>
    <property type="match status" value="1"/>
</dbReference>
<sequence>MSTKVIIYMPALNEGPTIKKILLSVPKRIDIISDIELLVIDDGSTDNTVSEAKEAGATVISHNSNKGVGSAFHTALNYALKQGADILVSIDADGQFDVDQINKMISPLLNNKADFSIGNRFNSGRPQGMPKLKYWGNNRISKIVSFVSKIEIKDASCGFRAYSKDCLFNLNLDGSFTYTHEAILDLANKGYRVAQIPVNVLYFEDRVSRVASSLTRYALKTSSIIFKCLKDYKPLHFFGSIALVISLIGIILCGFVLTYWISTGSITPYKSVGIFGLALVGMSLILAVYALMADMLGRIRNNQEKILYFQKKQYFENN</sequence>
<keyword evidence="4" id="KW-1185">Reference proteome</keyword>
<dbReference type="PANTHER" id="PTHR48090">
    <property type="entry name" value="UNDECAPRENYL-PHOSPHATE 4-DEOXY-4-FORMAMIDO-L-ARABINOSE TRANSFERASE-RELATED"/>
    <property type="match status" value="1"/>
</dbReference>
<protein>
    <submittedName>
        <fullName evidence="3">Glycosyltransferase family 2 protein</fullName>
    </submittedName>
</protein>
<evidence type="ECO:0000313" key="4">
    <source>
        <dbReference type="Proteomes" id="UP000676776"/>
    </source>
</evidence>
<evidence type="ECO:0000259" key="2">
    <source>
        <dbReference type="Pfam" id="PF00535"/>
    </source>
</evidence>
<feature type="domain" description="Glycosyltransferase 2-like" evidence="2">
    <location>
        <begin position="7"/>
        <end position="165"/>
    </location>
</feature>
<dbReference type="EMBL" id="JAGEVF010000005">
    <property type="protein sequence ID" value="MBO3116711.1"/>
    <property type="molecule type" value="Genomic_DNA"/>
</dbReference>
<evidence type="ECO:0000256" key="1">
    <source>
        <dbReference type="SAM" id="Phobius"/>
    </source>
</evidence>
<comment type="caution">
    <text evidence="3">The sequence shown here is derived from an EMBL/GenBank/DDBJ whole genome shotgun (WGS) entry which is preliminary data.</text>
</comment>
<accession>A0ABS3T4A9</accession>